<organism evidence="8 9">
    <name type="scientific">Methylobacterium hispanicum</name>
    <dbReference type="NCBI Taxonomy" id="270350"/>
    <lineage>
        <taxon>Bacteria</taxon>
        <taxon>Pseudomonadati</taxon>
        <taxon>Pseudomonadota</taxon>
        <taxon>Alphaproteobacteria</taxon>
        <taxon>Hyphomicrobiales</taxon>
        <taxon>Methylobacteriaceae</taxon>
        <taxon>Methylobacterium</taxon>
    </lineage>
</organism>
<proteinExistence type="inferred from homology"/>
<evidence type="ECO:0000256" key="2">
    <source>
        <dbReference type="ARBA" id="ARBA00009935"/>
    </source>
</evidence>
<evidence type="ECO:0000256" key="5">
    <source>
        <dbReference type="ARBA" id="ARBA00023239"/>
    </source>
</evidence>
<dbReference type="GO" id="GO:0019353">
    <property type="term" value="P:protoporphyrinogen IX biosynthetic process from glutamate"/>
    <property type="evidence" value="ECO:0007669"/>
    <property type="project" value="TreeGrafter"/>
</dbReference>
<dbReference type="InterPro" id="IPR006361">
    <property type="entry name" value="Uroporphyrinogen_deCO2ase_HemE"/>
</dbReference>
<dbReference type="PANTHER" id="PTHR21091">
    <property type="entry name" value="METHYLTETRAHYDROFOLATE:HOMOCYSTEINE METHYLTRANSFERASE RELATED"/>
    <property type="match status" value="1"/>
</dbReference>
<keyword evidence="4" id="KW-0210">Decarboxylase</keyword>
<evidence type="ECO:0000256" key="4">
    <source>
        <dbReference type="ARBA" id="ARBA00022793"/>
    </source>
</evidence>
<dbReference type="Pfam" id="PF01208">
    <property type="entry name" value="URO-D"/>
    <property type="match status" value="2"/>
</dbReference>
<evidence type="ECO:0000256" key="3">
    <source>
        <dbReference type="ARBA" id="ARBA00012288"/>
    </source>
</evidence>
<dbReference type="InterPro" id="IPR000257">
    <property type="entry name" value="Uroporphyrinogen_deCOase"/>
</dbReference>
<keyword evidence="9" id="KW-1185">Reference proteome</keyword>
<keyword evidence="5" id="KW-0456">Lyase</keyword>
<dbReference type="PANTHER" id="PTHR21091:SF169">
    <property type="entry name" value="UROPORPHYRINOGEN DECARBOXYLASE"/>
    <property type="match status" value="1"/>
</dbReference>
<keyword evidence="6" id="KW-0627">Porphyrin biosynthesis</keyword>
<evidence type="ECO:0000259" key="7">
    <source>
        <dbReference type="PROSITE" id="PS00906"/>
    </source>
</evidence>
<comment type="pathway">
    <text evidence="1">Porphyrin-containing compound metabolism; protoporphyrin-IX biosynthesis; coproporphyrinogen-III from 5-aminolevulinate: step 4/4.</text>
</comment>
<name>A0AAV4ZK29_9HYPH</name>
<dbReference type="GO" id="GO:0004853">
    <property type="term" value="F:uroporphyrinogen decarboxylase activity"/>
    <property type="evidence" value="ECO:0007669"/>
    <property type="project" value="UniProtKB-EC"/>
</dbReference>
<dbReference type="Proteomes" id="UP001055247">
    <property type="component" value="Unassembled WGS sequence"/>
</dbReference>
<evidence type="ECO:0000256" key="6">
    <source>
        <dbReference type="ARBA" id="ARBA00023244"/>
    </source>
</evidence>
<dbReference type="EC" id="4.1.1.37" evidence="3"/>
<dbReference type="GO" id="GO:0005829">
    <property type="term" value="C:cytosol"/>
    <property type="evidence" value="ECO:0007669"/>
    <property type="project" value="TreeGrafter"/>
</dbReference>
<dbReference type="CDD" id="cd00717">
    <property type="entry name" value="URO-D"/>
    <property type="match status" value="1"/>
</dbReference>
<evidence type="ECO:0000313" key="9">
    <source>
        <dbReference type="Proteomes" id="UP001055247"/>
    </source>
</evidence>
<dbReference type="InterPro" id="IPR038071">
    <property type="entry name" value="UROD/MetE-like_sf"/>
</dbReference>
<evidence type="ECO:0000256" key="1">
    <source>
        <dbReference type="ARBA" id="ARBA00004804"/>
    </source>
</evidence>
<gene>
    <name evidence="8" type="primary">hemE</name>
    <name evidence="8" type="ORF">BHAOGJBA_2268</name>
</gene>
<dbReference type="AlphaFoldDB" id="A0AAV4ZK29"/>
<sequence length="383" mass="40761">MAEAQGTNRKLMRVLSGEAVSPPPAWMMRQAGRYLPEYRATRAEAGSFLDLCYSPDFAVEVTLQPIRRFGFDAAILFSDILVVPHALGQDVRFVEGEGPRLDPMTGRAAFERLKRADDPAVLAHLAPVFETVGRLRAELPAETTLLGFCGAPWTVASYMIGGRGTPDLAPARALAEGDTALVDALIDRLVAVQTAYLIRQLRAGADAVQIFESHAGTLPRALPRPGDATDPVEPVGDVTESALPAEASEDAPEDALTRWSLRPIARMIAGVRAEVPDARIIVFARGSGLDGHARVVPETGADAVGVDWGVDLAALRARVPASTVTQGNLHPETLIAGGDALDAEVDAILRATVAVPHIFNLGHGITPQTPVAHVERMLARLRG</sequence>
<evidence type="ECO:0000313" key="8">
    <source>
        <dbReference type="EMBL" id="GJD88747.1"/>
    </source>
</evidence>
<dbReference type="RefSeq" id="WP_238230025.1">
    <property type="nucleotide sequence ID" value="NZ_BPQO01000008.1"/>
</dbReference>
<dbReference type="Gene3D" id="3.20.20.210">
    <property type="match status" value="1"/>
</dbReference>
<dbReference type="PROSITE" id="PS00906">
    <property type="entry name" value="UROD_1"/>
    <property type="match status" value="1"/>
</dbReference>
<comment type="similarity">
    <text evidence="2">Belongs to the uroporphyrinogen decarboxylase family.</text>
</comment>
<protein>
    <recommendedName>
        <fullName evidence="3">uroporphyrinogen decarboxylase</fullName>
        <ecNumber evidence="3">4.1.1.37</ecNumber>
    </recommendedName>
</protein>
<accession>A0AAV4ZK29</accession>
<comment type="caution">
    <text evidence="8">The sequence shown here is derived from an EMBL/GenBank/DDBJ whole genome shotgun (WGS) entry which is preliminary data.</text>
</comment>
<dbReference type="EMBL" id="BPQO01000008">
    <property type="protein sequence ID" value="GJD88747.1"/>
    <property type="molecule type" value="Genomic_DNA"/>
</dbReference>
<feature type="domain" description="Uroporphyrinogen decarboxylase (URO-D)" evidence="7">
    <location>
        <begin position="24"/>
        <end position="33"/>
    </location>
</feature>
<reference evidence="8" key="2">
    <citation type="submission" date="2021-08" db="EMBL/GenBank/DDBJ databases">
        <authorList>
            <person name="Tani A."/>
            <person name="Ola A."/>
            <person name="Ogura Y."/>
            <person name="Katsura K."/>
            <person name="Hayashi T."/>
        </authorList>
    </citation>
    <scope>NUCLEOTIDE SEQUENCE</scope>
    <source>
        <strain evidence="8">DSM 16372</strain>
    </source>
</reference>
<reference evidence="8" key="1">
    <citation type="journal article" date="2016" name="Front. Microbiol.">
        <title>Genome Sequence of the Piezophilic, Mesophilic Sulfate-Reducing Bacterium Desulfovibrio indicus J2T.</title>
        <authorList>
            <person name="Cao J."/>
            <person name="Maignien L."/>
            <person name="Shao Z."/>
            <person name="Alain K."/>
            <person name="Jebbar M."/>
        </authorList>
    </citation>
    <scope>NUCLEOTIDE SEQUENCE</scope>
    <source>
        <strain evidence="8">DSM 16372</strain>
    </source>
</reference>
<dbReference type="SUPFAM" id="SSF51726">
    <property type="entry name" value="UROD/MetE-like"/>
    <property type="match status" value="1"/>
</dbReference>